<sequence>MANKSRSNELRKRHLTGHGPAANAGRSSYVDPQVLKTVHGSTNGRCDGSSGDTRTPTVLAMGWY</sequence>
<feature type="compositionally biased region" description="Polar residues" evidence="1">
    <location>
        <begin position="39"/>
        <end position="56"/>
    </location>
</feature>
<evidence type="ECO:0000313" key="3">
    <source>
        <dbReference type="Proteomes" id="UP001500888"/>
    </source>
</evidence>
<keyword evidence="3" id="KW-1185">Reference proteome</keyword>
<dbReference type="RefSeq" id="WP_344933793.1">
    <property type="nucleotide sequence ID" value="NZ_BAAAZR010000001.1"/>
</dbReference>
<feature type="region of interest" description="Disordered" evidence="1">
    <location>
        <begin position="1"/>
        <end position="64"/>
    </location>
</feature>
<comment type="caution">
    <text evidence="2">The sequence shown here is derived from an EMBL/GenBank/DDBJ whole genome shotgun (WGS) entry which is preliminary data.</text>
</comment>
<protein>
    <recommendedName>
        <fullName evidence="4">Lasso RiPP family leader peptide-containing protein</fullName>
    </recommendedName>
</protein>
<gene>
    <name evidence="2" type="ORF">GCM10022226_05730</name>
</gene>
<evidence type="ECO:0000313" key="2">
    <source>
        <dbReference type="EMBL" id="GAA3789787.1"/>
    </source>
</evidence>
<dbReference type="EMBL" id="BAAAZR010000001">
    <property type="protein sequence ID" value="GAA3789787.1"/>
    <property type="molecule type" value="Genomic_DNA"/>
</dbReference>
<accession>A0ABP7HDH8</accession>
<organism evidence="2 3">
    <name type="scientific">Sphaerisporangium flaviroseum</name>
    <dbReference type="NCBI Taxonomy" id="509199"/>
    <lineage>
        <taxon>Bacteria</taxon>
        <taxon>Bacillati</taxon>
        <taxon>Actinomycetota</taxon>
        <taxon>Actinomycetes</taxon>
        <taxon>Streptosporangiales</taxon>
        <taxon>Streptosporangiaceae</taxon>
        <taxon>Sphaerisporangium</taxon>
    </lineage>
</organism>
<proteinExistence type="predicted"/>
<evidence type="ECO:0008006" key="4">
    <source>
        <dbReference type="Google" id="ProtNLM"/>
    </source>
</evidence>
<evidence type="ECO:0000256" key="1">
    <source>
        <dbReference type="SAM" id="MobiDB-lite"/>
    </source>
</evidence>
<dbReference type="Proteomes" id="UP001500888">
    <property type="component" value="Unassembled WGS sequence"/>
</dbReference>
<reference evidence="3" key="1">
    <citation type="journal article" date="2019" name="Int. J. Syst. Evol. Microbiol.">
        <title>The Global Catalogue of Microorganisms (GCM) 10K type strain sequencing project: providing services to taxonomists for standard genome sequencing and annotation.</title>
        <authorList>
            <consortium name="The Broad Institute Genomics Platform"/>
            <consortium name="The Broad Institute Genome Sequencing Center for Infectious Disease"/>
            <person name="Wu L."/>
            <person name="Ma J."/>
        </authorList>
    </citation>
    <scope>NUCLEOTIDE SEQUENCE [LARGE SCALE GENOMIC DNA]</scope>
    <source>
        <strain evidence="3">JCM 16908</strain>
    </source>
</reference>
<feature type="compositionally biased region" description="Basic and acidic residues" evidence="1">
    <location>
        <begin position="1"/>
        <end position="10"/>
    </location>
</feature>
<name>A0ABP7HDH8_9ACTN</name>